<sequence>MQECQKQLNLKVKVNGIGIDDHKLNQIQNSLHDTKKFRAGLKSHSGSKKAAKLIEGLTESKDNKQLYFKKKIKEQKFNFQQKINNQNPIFQNYRINR</sequence>
<dbReference type="OrthoDB" id="60033at2759"/>
<reference evidence="1" key="1">
    <citation type="submission" date="2021-01" db="EMBL/GenBank/DDBJ databases">
        <authorList>
            <consortium name="Genoscope - CEA"/>
            <person name="William W."/>
        </authorList>
    </citation>
    <scope>NUCLEOTIDE SEQUENCE</scope>
</reference>
<keyword evidence="2" id="KW-1185">Reference proteome</keyword>
<organism evidence="1 2">
    <name type="scientific">Paramecium pentaurelia</name>
    <dbReference type="NCBI Taxonomy" id="43138"/>
    <lineage>
        <taxon>Eukaryota</taxon>
        <taxon>Sar</taxon>
        <taxon>Alveolata</taxon>
        <taxon>Ciliophora</taxon>
        <taxon>Intramacronucleata</taxon>
        <taxon>Oligohymenophorea</taxon>
        <taxon>Peniculida</taxon>
        <taxon>Parameciidae</taxon>
        <taxon>Paramecium</taxon>
    </lineage>
</organism>
<dbReference type="AlphaFoldDB" id="A0A8S1VK80"/>
<proteinExistence type="predicted"/>
<accession>A0A8S1VK80</accession>
<dbReference type="EMBL" id="CAJJDO010000066">
    <property type="protein sequence ID" value="CAD8177033.1"/>
    <property type="molecule type" value="Genomic_DNA"/>
</dbReference>
<protein>
    <submittedName>
        <fullName evidence="1">Uncharacterized protein</fullName>
    </submittedName>
</protein>
<dbReference type="Proteomes" id="UP000689195">
    <property type="component" value="Unassembled WGS sequence"/>
</dbReference>
<comment type="caution">
    <text evidence="1">The sequence shown here is derived from an EMBL/GenBank/DDBJ whole genome shotgun (WGS) entry which is preliminary data.</text>
</comment>
<evidence type="ECO:0000313" key="1">
    <source>
        <dbReference type="EMBL" id="CAD8177033.1"/>
    </source>
</evidence>
<evidence type="ECO:0000313" key="2">
    <source>
        <dbReference type="Proteomes" id="UP000689195"/>
    </source>
</evidence>
<gene>
    <name evidence="1" type="ORF">PPENT_87.1.T0660139</name>
</gene>
<name>A0A8S1VK80_9CILI</name>